<gene>
    <name evidence="10" type="primary">SOX2</name>
    <name evidence="10" type="ORF">FJT64_000836</name>
</gene>
<keyword evidence="11" id="KW-1185">Reference proteome</keyword>
<dbReference type="Pfam" id="PF12336">
    <property type="entry name" value="SOXp"/>
    <property type="match status" value="1"/>
</dbReference>
<comment type="subcellular location">
    <subcellularLocation>
        <location evidence="1">Nucleus</location>
    </subcellularLocation>
</comment>
<dbReference type="InterPro" id="IPR022097">
    <property type="entry name" value="SOX_fam"/>
</dbReference>
<evidence type="ECO:0000256" key="6">
    <source>
        <dbReference type="ARBA" id="ARBA00023242"/>
    </source>
</evidence>
<comment type="caution">
    <text evidence="10">The sequence shown here is derived from an EMBL/GenBank/DDBJ whole genome shotgun (WGS) entry which is preliminary data.</text>
</comment>
<accession>A0A6A4VVQ9</accession>
<feature type="DNA-binding region" description="HMG box" evidence="7">
    <location>
        <begin position="1"/>
        <end position="65"/>
    </location>
</feature>
<evidence type="ECO:0000313" key="10">
    <source>
        <dbReference type="EMBL" id="KAF0293501.1"/>
    </source>
</evidence>
<evidence type="ECO:0000259" key="9">
    <source>
        <dbReference type="PROSITE" id="PS50118"/>
    </source>
</evidence>
<evidence type="ECO:0000256" key="3">
    <source>
        <dbReference type="ARBA" id="ARBA00023125"/>
    </source>
</evidence>
<evidence type="ECO:0000256" key="7">
    <source>
        <dbReference type="PROSITE-ProRule" id="PRU00267"/>
    </source>
</evidence>
<evidence type="ECO:0000256" key="4">
    <source>
        <dbReference type="ARBA" id="ARBA00023159"/>
    </source>
</evidence>
<dbReference type="PANTHER" id="PTHR10270:SF328">
    <property type="entry name" value="TRANSCRIPTION FACTOR SOX-1"/>
    <property type="match status" value="1"/>
</dbReference>
<keyword evidence="3 7" id="KW-0238">DNA-binding</keyword>
<feature type="domain" description="HMG box" evidence="9">
    <location>
        <begin position="1"/>
        <end position="65"/>
    </location>
</feature>
<dbReference type="Proteomes" id="UP000440578">
    <property type="component" value="Unassembled WGS sequence"/>
</dbReference>
<feature type="region of interest" description="Disordered" evidence="8">
    <location>
        <begin position="182"/>
        <end position="227"/>
    </location>
</feature>
<keyword evidence="5" id="KW-0804">Transcription</keyword>
<keyword evidence="2" id="KW-0805">Transcription regulation</keyword>
<reference evidence="10 11" key="1">
    <citation type="submission" date="2019-07" db="EMBL/GenBank/DDBJ databases">
        <title>Draft genome assembly of a fouling barnacle, Amphibalanus amphitrite (Darwin, 1854): The first reference genome for Thecostraca.</title>
        <authorList>
            <person name="Kim W."/>
        </authorList>
    </citation>
    <scope>NUCLEOTIDE SEQUENCE [LARGE SCALE GENOMIC DNA]</scope>
    <source>
        <strain evidence="10">SNU_AA5</strain>
        <tissue evidence="10">Soma without cirri and trophi</tissue>
    </source>
</reference>
<dbReference type="GO" id="GO:0000122">
    <property type="term" value="P:negative regulation of transcription by RNA polymerase II"/>
    <property type="evidence" value="ECO:0007669"/>
    <property type="project" value="TreeGrafter"/>
</dbReference>
<protein>
    <submittedName>
        <fullName evidence="10">Transcription factor SOX-2</fullName>
    </submittedName>
</protein>
<dbReference type="EMBL" id="VIIS01001742">
    <property type="protein sequence ID" value="KAF0293501.1"/>
    <property type="molecule type" value="Genomic_DNA"/>
</dbReference>
<dbReference type="GO" id="GO:0030182">
    <property type="term" value="P:neuron differentiation"/>
    <property type="evidence" value="ECO:0007669"/>
    <property type="project" value="TreeGrafter"/>
</dbReference>
<dbReference type="GO" id="GO:0007420">
    <property type="term" value="P:brain development"/>
    <property type="evidence" value="ECO:0007669"/>
    <property type="project" value="TreeGrafter"/>
</dbReference>
<dbReference type="SUPFAM" id="SSF47095">
    <property type="entry name" value="HMG-box"/>
    <property type="match status" value="1"/>
</dbReference>
<dbReference type="GO" id="GO:0005634">
    <property type="term" value="C:nucleus"/>
    <property type="evidence" value="ECO:0007669"/>
    <property type="project" value="UniProtKB-SubCell"/>
</dbReference>
<evidence type="ECO:0000256" key="8">
    <source>
        <dbReference type="SAM" id="MobiDB-lite"/>
    </source>
</evidence>
<evidence type="ECO:0000313" key="11">
    <source>
        <dbReference type="Proteomes" id="UP000440578"/>
    </source>
</evidence>
<dbReference type="AlphaFoldDB" id="A0A6A4VVQ9"/>
<proteinExistence type="predicted"/>
<keyword evidence="4" id="KW-0010">Activator</keyword>
<dbReference type="SMART" id="SM00398">
    <property type="entry name" value="HMG"/>
    <property type="match status" value="1"/>
</dbReference>
<sequence>MNAFMVWSRGQRRKMAQENPKMHNSEISKRLGAEWKLMNDTDKRPFIDEAKRLRAVHMKEYPDYKYRPRRKTKTLLKKDKFPLGGGLLQADPSRSQASAMTRDMYQMPNGYMPNGYPTYDPAAYQQHAAAYGSYMASPYMTAGGQYEMTGRGYTPPTTSSMGYMNGSSYNVMYTNSPSPYSGMQSGMGSGPASLPAHSPSSMRSDTPPAVGPASAAPMKREYGAPPQQGDLSSMINMYLPGQAAAEQAAAAAAAAKYAAEHKYMPPYHHQMQGSPEAAGVGLQQTAAAMSLAHHM</sequence>
<evidence type="ECO:0000256" key="5">
    <source>
        <dbReference type="ARBA" id="ARBA00023163"/>
    </source>
</evidence>
<dbReference type="PANTHER" id="PTHR10270">
    <property type="entry name" value="SOX TRANSCRIPTION FACTOR"/>
    <property type="match status" value="1"/>
</dbReference>
<dbReference type="Gene3D" id="1.10.30.10">
    <property type="entry name" value="High mobility group box domain"/>
    <property type="match status" value="1"/>
</dbReference>
<dbReference type="GO" id="GO:0001228">
    <property type="term" value="F:DNA-binding transcription activator activity, RNA polymerase II-specific"/>
    <property type="evidence" value="ECO:0007669"/>
    <property type="project" value="TreeGrafter"/>
</dbReference>
<dbReference type="GO" id="GO:0000978">
    <property type="term" value="F:RNA polymerase II cis-regulatory region sequence-specific DNA binding"/>
    <property type="evidence" value="ECO:0007669"/>
    <property type="project" value="TreeGrafter"/>
</dbReference>
<dbReference type="InterPro" id="IPR009071">
    <property type="entry name" value="HMG_box_dom"/>
</dbReference>
<evidence type="ECO:0000256" key="1">
    <source>
        <dbReference type="ARBA" id="ARBA00004123"/>
    </source>
</evidence>
<dbReference type="InterPro" id="IPR036910">
    <property type="entry name" value="HMG_box_dom_sf"/>
</dbReference>
<evidence type="ECO:0000256" key="2">
    <source>
        <dbReference type="ARBA" id="ARBA00023015"/>
    </source>
</evidence>
<dbReference type="FunFam" id="1.10.30.10:FF:000002">
    <property type="entry name" value="transcription factor Sox-2"/>
    <property type="match status" value="1"/>
</dbReference>
<dbReference type="PROSITE" id="PS50118">
    <property type="entry name" value="HMG_BOX_2"/>
    <property type="match status" value="1"/>
</dbReference>
<name>A0A6A4VVQ9_AMPAM</name>
<dbReference type="Pfam" id="PF00505">
    <property type="entry name" value="HMG_box"/>
    <property type="match status" value="1"/>
</dbReference>
<dbReference type="InterPro" id="IPR050140">
    <property type="entry name" value="SRY-related_HMG-box_TF-like"/>
</dbReference>
<keyword evidence="6 7" id="KW-0539">Nucleus</keyword>
<dbReference type="CDD" id="cd22028">
    <property type="entry name" value="HMG-box_SoxA_SoxB_SoxG"/>
    <property type="match status" value="1"/>
</dbReference>
<dbReference type="OrthoDB" id="6247875at2759"/>
<organism evidence="10 11">
    <name type="scientific">Amphibalanus amphitrite</name>
    <name type="common">Striped barnacle</name>
    <name type="synonym">Balanus amphitrite</name>
    <dbReference type="NCBI Taxonomy" id="1232801"/>
    <lineage>
        <taxon>Eukaryota</taxon>
        <taxon>Metazoa</taxon>
        <taxon>Ecdysozoa</taxon>
        <taxon>Arthropoda</taxon>
        <taxon>Crustacea</taxon>
        <taxon>Multicrustacea</taxon>
        <taxon>Cirripedia</taxon>
        <taxon>Thoracica</taxon>
        <taxon>Thoracicalcarea</taxon>
        <taxon>Balanomorpha</taxon>
        <taxon>Balanoidea</taxon>
        <taxon>Balanidae</taxon>
        <taxon>Amphibalaninae</taxon>
        <taxon>Amphibalanus</taxon>
    </lineage>
</organism>